<keyword evidence="4" id="KW-1185">Reference proteome</keyword>
<reference evidence="3 4" key="2">
    <citation type="journal article" date="2021" name="J. Hered.">
        <title>Feather Gene Expression Elucidates the Developmental Basis of Plumage Iridescence in African Starlings.</title>
        <authorList>
            <person name="Rubenstein D.R."/>
            <person name="Corvelo A."/>
            <person name="MacManes M.D."/>
            <person name="Maia R."/>
            <person name="Narzisi G."/>
            <person name="Rousaki A."/>
            <person name="Vandenabeele P."/>
            <person name="Shawkey M.D."/>
            <person name="Solomon J."/>
        </authorList>
    </citation>
    <scope>NUCLEOTIDE SEQUENCE [LARGE SCALE GENOMIC DNA]</scope>
    <source>
        <strain evidence="3">SS15</strain>
    </source>
</reference>
<feature type="region of interest" description="Disordered" evidence="1">
    <location>
        <begin position="144"/>
        <end position="173"/>
    </location>
</feature>
<protein>
    <submittedName>
        <fullName evidence="2">Uncharacterized protein</fullName>
    </submittedName>
</protein>
<proteinExistence type="predicted"/>
<evidence type="ECO:0000256" key="1">
    <source>
        <dbReference type="SAM" id="MobiDB-lite"/>
    </source>
</evidence>
<reference evidence="3" key="3">
    <citation type="submission" date="2022-01" db="EMBL/GenBank/DDBJ databases">
        <authorList>
            <person name="Rubenstein D.R."/>
        </authorList>
    </citation>
    <scope>NUCLEOTIDE SEQUENCE</scope>
    <source>
        <strain evidence="3">SS15</strain>
        <tissue evidence="3">Liver</tissue>
    </source>
</reference>
<dbReference type="Proteomes" id="UP000618051">
    <property type="component" value="Unassembled WGS sequence"/>
</dbReference>
<accession>A0A835TX02</accession>
<dbReference type="AlphaFoldDB" id="A0A835TX02"/>
<gene>
    <name evidence="3" type="ORF">IHE44_0007299</name>
    <name evidence="2" type="ORF">IHE44_008968</name>
</gene>
<comment type="caution">
    <text evidence="2">The sequence shown here is derived from an EMBL/GenBank/DDBJ whole genome shotgun (WGS) entry which is preliminary data.</text>
</comment>
<feature type="region of interest" description="Disordered" evidence="1">
    <location>
        <begin position="1"/>
        <end position="34"/>
    </location>
</feature>
<evidence type="ECO:0000313" key="2">
    <source>
        <dbReference type="EMBL" id="KAG0122345.1"/>
    </source>
</evidence>
<sequence length="404" mass="45163">MKRLQKETLFTLRDTNETGVSPSSSSSPQGYRRQREGTLLPPITVSEQTDTCFAQAGHDSWLHGCPHVPLAQAGLPALWHQGAAAWGTPAPPSPHFHQLLKVQQQLFLVRARQAAFLCPESLDSSTLEQQLESPSQETELAALLSARSSEPSGARNPGGMSTRSCSHHRHRASAQEQLSEDYIEVKNTRNNGQRHKMGEATAEAKIQSTHYIYKLFQRDRTEHEVKTQGKHIHCSSEILSSIPPRLQLQELLLQVLEILPQARGLAPRLLQLRLGLRQLLSARLQLLLCSAQRLFLFQKLSITRLSLALQMTSQSHSFSHLGSTGLMSFILLLKLPHGGYQQRTTSYIKTSSFKIASHFSISDLISIILCEEGEEQTRNGQTLGKDIFRRYTYKGTTAPIEITH</sequence>
<evidence type="ECO:0000313" key="3">
    <source>
        <dbReference type="EMBL" id="KAI1232230.1"/>
    </source>
</evidence>
<dbReference type="EMBL" id="JADDUC010000036">
    <property type="protein sequence ID" value="KAG0122345.1"/>
    <property type="molecule type" value="Genomic_DNA"/>
</dbReference>
<organism evidence="2">
    <name type="scientific">Lamprotornis superbus</name>
    <dbReference type="NCBI Taxonomy" id="245042"/>
    <lineage>
        <taxon>Eukaryota</taxon>
        <taxon>Metazoa</taxon>
        <taxon>Chordata</taxon>
        <taxon>Craniata</taxon>
        <taxon>Vertebrata</taxon>
        <taxon>Euteleostomi</taxon>
        <taxon>Archelosauria</taxon>
        <taxon>Archosauria</taxon>
        <taxon>Dinosauria</taxon>
        <taxon>Saurischia</taxon>
        <taxon>Theropoda</taxon>
        <taxon>Coelurosauria</taxon>
        <taxon>Aves</taxon>
        <taxon>Neognathae</taxon>
        <taxon>Neoaves</taxon>
        <taxon>Telluraves</taxon>
        <taxon>Australaves</taxon>
        <taxon>Passeriformes</taxon>
        <taxon>Sturnidae</taxon>
        <taxon>Lamprotornis</taxon>
    </lineage>
</organism>
<reference evidence="2" key="1">
    <citation type="submission" date="2020-10" db="EMBL/GenBank/DDBJ databases">
        <title>Feather gene expression reveals the developmental basis of iridescence in African starlings.</title>
        <authorList>
            <person name="Rubenstein D.R."/>
        </authorList>
    </citation>
    <scope>NUCLEOTIDE SEQUENCE</scope>
    <source>
        <strain evidence="2">SS15</strain>
        <tissue evidence="2">Liver</tissue>
    </source>
</reference>
<dbReference type="EMBL" id="JADDUC020000023">
    <property type="protein sequence ID" value="KAI1232230.1"/>
    <property type="molecule type" value="Genomic_DNA"/>
</dbReference>
<name>A0A835TX02_9PASS</name>
<evidence type="ECO:0000313" key="4">
    <source>
        <dbReference type="Proteomes" id="UP000618051"/>
    </source>
</evidence>